<sequence length="226" mass="26264">MKKIVAYGCGSLLAVATGAYILYQTASKIKFQNVKVLDKISLIFLLKQIRADYSQKFLIVLRHNRKKRRAMPKGSYEYRNLINELKEQAKEYIQKSIEEVLAKNGIAEETLAESYKHYEDDFEIKSALTKLCSVECTMNSPLISMGLEQILELYISKAEELNENDPNELNIQMKILEDDIYDEFCCEPEEIEAAVNKNPERIEHLKNIINNLNQRLLEKTNQELFF</sequence>
<organism evidence="1 2">
    <name type="scientific">Stentor coeruleus</name>
    <dbReference type="NCBI Taxonomy" id="5963"/>
    <lineage>
        <taxon>Eukaryota</taxon>
        <taxon>Sar</taxon>
        <taxon>Alveolata</taxon>
        <taxon>Ciliophora</taxon>
        <taxon>Postciliodesmatophora</taxon>
        <taxon>Heterotrichea</taxon>
        <taxon>Heterotrichida</taxon>
        <taxon>Stentoridae</taxon>
        <taxon>Stentor</taxon>
    </lineage>
</organism>
<evidence type="ECO:0000313" key="2">
    <source>
        <dbReference type="Proteomes" id="UP000187209"/>
    </source>
</evidence>
<protein>
    <submittedName>
        <fullName evidence="1">Uncharacterized protein</fullName>
    </submittedName>
</protein>
<dbReference type="AlphaFoldDB" id="A0A1R2ANI2"/>
<name>A0A1R2ANI2_9CILI</name>
<dbReference type="OrthoDB" id="320436at2759"/>
<accession>A0A1R2ANI2</accession>
<comment type="caution">
    <text evidence="1">The sequence shown here is derived from an EMBL/GenBank/DDBJ whole genome shotgun (WGS) entry which is preliminary data.</text>
</comment>
<proteinExistence type="predicted"/>
<gene>
    <name evidence="1" type="ORF">SteCoe_37179</name>
</gene>
<dbReference type="EMBL" id="MPUH01001820">
    <property type="protein sequence ID" value="OMJ66098.1"/>
    <property type="molecule type" value="Genomic_DNA"/>
</dbReference>
<dbReference type="Proteomes" id="UP000187209">
    <property type="component" value="Unassembled WGS sequence"/>
</dbReference>
<evidence type="ECO:0000313" key="1">
    <source>
        <dbReference type="EMBL" id="OMJ66098.1"/>
    </source>
</evidence>
<keyword evidence="2" id="KW-1185">Reference proteome</keyword>
<reference evidence="1 2" key="1">
    <citation type="submission" date="2016-11" db="EMBL/GenBank/DDBJ databases">
        <title>The macronuclear genome of Stentor coeruleus: a giant cell with tiny introns.</title>
        <authorList>
            <person name="Slabodnick M."/>
            <person name="Ruby J.G."/>
            <person name="Reiff S.B."/>
            <person name="Swart E.C."/>
            <person name="Gosai S."/>
            <person name="Prabakaran S."/>
            <person name="Witkowska E."/>
            <person name="Larue G.E."/>
            <person name="Fisher S."/>
            <person name="Freeman R.M."/>
            <person name="Gunawardena J."/>
            <person name="Chu W."/>
            <person name="Stover N.A."/>
            <person name="Gregory B.D."/>
            <person name="Nowacki M."/>
            <person name="Derisi J."/>
            <person name="Roy S.W."/>
            <person name="Marshall W.F."/>
            <person name="Sood P."/>
        </authorList>
    </citation>
    <scope>NUCLEOTIDE SEQUENCE [LARGE SCALE GENOMIC DNA]</scope>
    <source>
        <strain evidence="1">WM001</strain>
    </source>
</reference>